<protein>
    <submittedName>
        <fullName evidence="1">Uncharacterized protein</fullName>
    </submittedName>
</protein>
<keyword evidence="2" id="KW-1185">Reference proteome</keyword>
<dbReference type="EMBL" id="JAMJEV010000006">
    <property type="protein sequence ID" value="MDO0822872.1"/>
    <property type="molecule type" value="Genomic_DNA"/>
</dbReference>
<name>A0ABT8QPV1_9FIRM</name>
<accession>A0ABT8QPV1</accession>
<sequence length="93" mass="10056">MELMIVIAIVGVLAFPEVEHVRTAAKLTGVQANFRSVTTAIYGLEATDTLEIKLREVFGDPLIPEVEDMRNPITNKVGVATDAPHIDEPTAAI</sequence>
<gene>
    <name evidence="1" type="ORF">M8H41_08405</name>
</gene>
<dbReference type="Proteomes" id="UP001176021">
    <property type="component" value="Unassembled WGS sequence"/>
</dbReference>
<organism evidence="1 2">
    <name type="scientific">Desulfosporosinus nitroreducens</name>
    <dbReference type="NCBI Taxonomy" id="2018668"/>
    <lineage>
        <taxon>Bacteria</taxon>
        <taxon>Bacillati</taxon>
        <taxon>Bacillota</taxon>
        <taxon>Clostridia</taxon>
        <taxon>Eubacteriales</taxon>
        <taxon>Desulfitobacteriaceae</taxon>
        <taxon>Desulfosporosinus</taxon>
    </lineage>
</organism>
<evidence type="ECO:0000313" key="1">
    <source>
        <dbReference type="EMBL" id="MDO0822872.1"/>
    </source>
</evidence>
<dbReference type="InterPro" id="IPR045584">
    <property type="entry name" value="Pilin-like"/>
</dbReference>
<dbReference type="Gene3D" id="3.30.700.10">
    <property type="entry name" value="Glycoprotein, Type 4 Pilin"/>
    <property type="match status" value="1"/>
</dbReference>
<proteinExistence type="predicted"/>
<evidence type="ECO:0000313" key="2">
    <source>
        <dbReference type="Proteomes" id="UP001176021"/>
    </source>
</evidence>
<dbReference type="SUPFAM" id="SSF54523">
    <property type="entry name" value="Pili subunits"/>
    <property type="match status" value="1"/>
</dbReference>
<reference evidence="1" key="1">
    <citation type="submission" date="2022-05" db="EMBL/GenBank/DDBJ databases">
        <title>Expanded diversity of anoxic marine methylotrophy in a Black Sea sulfate reducing microorganism.</title>
        <authorList>
            <person name="Fischer P.Q."/>
            <person name="Stams A.J.M."/>
            <person name="Villanueva L."/>
            <person name="Sousa D.Z."/>
        </authorList>
    </citation>
    <scope>NUCLEOTIDE SEQUENCE</scope>
    <source>
        <strain evidence="1">P130</strain>
    </source>
</reference>
<comment type="caution">
    <text evidence="1">The sequence shown here is derived from an EMBL/GenBank/DDBJ whole genome shotgun (WGS) entry which is preliminary data.</text>
</comment>